<feature type="transmembrane region" description="Helical" evidence="2">
    <location>
        <begin position="35"/>
        <end position="58"/>
    </location>
</feature>
<sequence length="183" mass="20237">MTNIPSTKGPSVLTPDTKTQQVKLPVQRKSPPNSIYTSIILTFSLLIVLFVIAFFIAYSATNKPKSVTTYEECIKSKGSIIRESYPAVCVTKSGQQFIQPLSPEEKKLLESSLEEPSNNNQNLNQCIPKFAIESGPELTASEAYADECYNKTTKEDCETVDIYNSSTQNFGNADGTTDCEWRG</sequence>
<feature type="region of interest" description="Disordered" evidence="1">
    <location>
        <begin position="1"/>
        <end position="22"/>
    </location>
</feature>
<dbReference type="EMBL" id="MGHH01000015">
    <property type="protein sequence ID" value="OGM63816.1"/>
    <property type="molecule type" value="Genomic_DNA"/>
</dbReference>
<keyword evidence="2" id="KW-1133">Transmembrane helix</keyword>
<dbReference type="AlphaFoldDB" id="A0A1F8BIC2"/>
<gene>
    <name evidence="3" type="ORF">A2893_02465</name>
</gene>
<reference evidence="3 4" key="1">
    <citation type="journal article" date="2016" name="Nat. Commun.">
        <title>Thousands of microbial genomes shed light on interconnected biogeochemical processes in an aquifer system.</title>
        <authorList>
            <person name="Anantharaman K."/>
            <person name="Brown C.T."/>
            <person name="Hug L.A."/>
            <person name="Sharon I."/>
            <person name="Castelle C.J."/>
            <person name="Probst A.J."/>
            <person name="Thomas B.C."/>
            <person name="Singh A."/>
            <person name="Wilkins M.J."/>
            <person name="Karaoz U."/>
            <person name="Brodie E.L."/>
            <person name="Williams K.H."/>
            <person name="Hubbard S.S."/>
            <person name="Banfield J.F."/>
        </authorList>
    </citation>
    <scope>NUCLEOTIDE SEQUENCE [LARGE SCALE GENOMIC DNA]</scope>
</reference>
<accession>A0A1F8BIC2</accession>
<proteinExistence type="predicted"/>
<protein>
    <submittedName>
        <fullName evidence="3">Uncharacterized protein</fullName>
    </submittedName>
</protein>
<evidence type="ECO:0000313" key="3">
    <source>
        <dbReference type="EMBL" id="OGM63816.1"/>
    </source>
</evidence>
<comment type="caution">
    <text evidence="3">The sequence shown here is derived from an EMBL/GenBank/DDBJ whole genome shotgun (WGS) entry which is preliminary data.</text>
</comment>
<evidence type="ECO:0000313" key="4">
    <source>
        <dbReference type="Proteomes" id="UP000176725"/>
    </source>
</evidence>
<evidence type="ECO:0000256" key="1">
    <source>
        <dbReference type="SAM" id="MobiDB-lite"/>
    </source>
</evidence>
<keyword evidence="2" id="KW-0812">Transmembrane</keyword>
<dbReference type="Proteomes" id="UP000176725">
    <property type="component" value="Unassembled WGS sequence"/>
</dbReference>
<organism evidence="3 4">
    <name type="scientific">Candidatus Woesebacteria bacterium RIFCSPLOWO2_01_FULL_39_25</name>
    <dbReference type="NCBI Taxonomy" id="1802521"/>
    <lineage>
        <taxon>Bacteria</taxon>
        <taxon>Candidatus Woeseibacteriota</taxon>
    </lineage>
</organism>
<dbReference type="STRING" id="1802521.A2893_02465"/>
<name>A0A1F8BIC2_9BACT</name>
<evidence type="ECO:0000256" key="2">
    <source>
        <dbReference type="SAM" id="Phobius"/>
    </source>
</evidence>
<keyword evidence="2" id="KW-0472">Membrane</keyword>